<dbReference type="GO" id="GO:0004519">
    <property type="term" value="F:endonuclease activity"/>
    <property type="evidence" value="ECO:0007669"/>
    <property type="project" value="InterPro"/>
</dbReference>
<dbReference type="AlphaFoldDB" id="W4QZE3"/>
<reference evidence="2 3" key="1">
    <citation type="journal article" date="2014" name="Genome Announc.">
        <title>Draft Genome Sequences of Three Alkaliphilic Bacillus Strains, Bacillus wakoensis JCM 9140T, Bacillus akibai JCM 9157T, and Bacillus hemicellulosilyticus JCM 9152T.</title>
        <authorList>
            <person name="Yuki M."/>
            <person name="Oshima K."/>
            <person name="Suda W."/>
            <person name="Oshida Y."/>
            <person name="Kitamura K."/>
            <person name="Iida T."/>
            <person name="Hattori M."/>
            <person name="Ohkuma M."/>
        </authorList>
    </citation>
    <scope>NUCLEOTIDE SEQUENCE [LARGE SCALE GENOMIC DNA]</scope>
    <source>
        <strain evidence="2 3">JCM 9157</strain>
    </source>
</reference>
<keyword evidence="3" id="KW-1185">Reference proteome</keyword>
<dbReference type="Gene3D" id="3.40.1440.10">
    <property type="entry name" value="GIY-YIG endonuclease"/>
    <property type="match status" value="1"/>
</dbReference>
<dbReference type="EMBL" id="BAUV01000040">
    <property type="protein sequence ID" value="GAE36684.1"/>
    <property type="molecule type" value="Genomic_DNA"/>
</dbReference>
<dbReference type="STRING" id="1236973.JCM9157_3895"/>
<protein>
    <recommendedName>
        <fullName evidence="1">GIY-YIG domain-containing protein</fullName>
    </recommendedName>
</protein>
<comment type="caution">
    <text evidence="2">The sequence shown here is derived from an EMBL/GenBank/DDBJ whole genome shotgun (WGS) entry which is preliminary data.</text>
</comment>
<dbReference type="SMART" id="SM00465">
    <property type="entry name" value="GIYc"/>
    <property type="match status" value="1"/>
</dbReference>
<dbReference type="InterPro" id="IPR006350">
    <property type="entry name" value="Intron_endoG1"/>
</dbReference>
<dbReference type="PROSITE" id="PS50164">
    <property type="entry name" value="GIY_YIG"/>
    <property type="match status" value="1"/>
</dbReference>
<dbReference type="NCBIfam" id="TIGR01453">
    <property type="entry name" value="grpIintron_endo"/>
    <property type="match status" value="1"/>
</dbReference>
<dbReference type="InterPro" id="IPR000305">
    <property type="entry name" value="GIY-YIG_endonuc"/>
</dbReference>
<dbReference type="RefSeq" id="WP_035666805.1">
    <property type="nucleotide sequence ID" value="NZ_BAUV01000040.1"/>
</dbReference>
<evidence type="ECO:0000259" key="1">
    <source>
        <dbReference type="PROSITE" id="PS50164"/>
    </source>
</evidence>
<proteinExistence type="predicted"/>
<feature type="domain" description="GIY-YIG" evidence="1">
    <location>
        <begin position="41"/>
        <end position="130"/>
    </location>
</feature>
<dbReference type="OrthoDB" id="2885760at2"/>
<accession>W4QZE3</accession>
<sequence>MGLKTTRKNFTEWELKHLTRPLTFDEVWELGKEKYRWDTQDLIGIYEFHNLKTNRFYVGSSHHIFGRLKSHASSMKTGKHSYPEINEDFRKYGKDSFVFNILTYCSNSQLRKFEKSWLQTLSEKETLYNQTELNNWDTAKGRWIRKRW</sequence>
<gene>
    <name evidence="2" type="ORF">JCM9157_3895</name>
</gene>
<dbReference type="SUPFAM" id="SSF82771">
    <property type="entry name" value="GIY-YIG endonuclease"/>
    <property type="match status" value="1"/>
</dbReference>
<dbReference type="InterPro" id="IPR035901">
    <property type="entry name" value="GIY-YIG_endonuc_sf"/>
</dbReference>
<evidence type="ECO:0000313" key="3">
    <source>
        <dbReference type="Proteomes" id="UP000018896"/>
    </source>
</evidence>
<dbReference type="Pfam" id="PF01541">
    <property type="entry name" value="GIY-YIG"/>
    <property type="match status" value="1"/>
</dbReference>
<organism evidence="2 3">
    <name type="scientific">Halalkalibacter akibai (strain ATCC 43226 / DSM 21942 / CIP 109018 / JCM 9157 / 1139)</name>
    <name type="common">Bacillus akibai</name>
    <dbReference type="NCBI Taxonomy" id="1236973"/>
    <lineage>
        <taxon>Bacteria</taxon>
        <taxon>Bacillati</taxon>
        <taxon>Bacillota</taxon>
        <taxon>Bacilli</taxon>
        <taxon>Bacillales</taxon>
        <taxon>Bacillaceae</taxon>
        <taxon>Halalkalibacter</taxon>
    </lineage>
</organism>
<name>W4QZE3_HALA3</name>
<dbReference type="Proteomes" id="UP000018896">
    <property type="component" value="Unassembled WGS sequence"/>
</dbReference>
<evidence type="ECO:0000313" key="2">
    <source>
        <dbReference type="EMBL" id="GAE36684.1"/>
    </source>
</evidence>